<dbReference type="RefSeq" id="WP_128560600.1">
    <property type="nucleotide sequence ID" value="NZ_BPQH01000003.1"/>
</dbReference>
<evidence type="ECO:0000313" key="2">
    <source>
        <dbReference type="EMBL" id="GJD48529.1"/>
    </source>
</evidence>
<feature type="compositionally biased region" description="Low complexity" evidence="1">
    <location>
        <begin position="508"/>
        <end position="521"/>
    </location>
</feature>
<accession>A0ABQ4QV19</accession>
<proteinExistence type="predicted"/>
<dbReference type="SUPFAM" id="SSF53756">
    <property type="entry name" value="UDP-Glycosyltransferase/glycogen phosphorylase"/>
    <property type="match status" value="1"/>
</dbReference>
<dbReference type="Gene3D" id="3.40.50.2000">
    <property type="entry name" value="Glycogen Phosphorylase B"/>
    <property type="match status" value="2"/>
</dbReference>
<reference evidence="2" key="1">
    <citation type="journal article" date="2021" name="Front. Microbiol.">
        <title>Comprehensive Comparative Genomics and Phenotyping of Methylobacterium Species.</title>
        <authorList>
            <person name="Alessa O."/>
            <person name="Ogura Y."/>
            <person name="Fujitani Y."/>
            <person name="Takami H."/>
            <person name="Hayashi T."/>
            <person name="Sahin N."/>
            <person name="Tani A."/>
        </authorList>
    </citation>
    <scope>NUCLEOTIDE SEQUENCE</scope>
    <source>
        <strain evidence="2">KCTC 52305</strain>
    </source>
</reference>
<reference evidence="2" key="2">
    <citation type="submission" date="2021-08" db="EMBL/GenBank/DDBJ databases">
        <authorList>
            <person name="Tani A."/>
            <person name="Ola A."/>
            <person name="Ogura Y."/>
            <person name="Katsura K."/>
            <person name="Hayashi T."/>
        </authorList>
    </citation>
    <scope>NUCLEOTIDE SEQUENCE</scope>
    <source>
        <strain evidence="2">KCTC 52305</strain>
    </source>
</reference>
<protein>
    <recommendedName>
        <fullName evidence="4">Glycosyltransferase</fullName>
    </recommendedName>
</protein>
<comment type="caution">
    <text evidence="2">The sequence shown here is derived from an EMBL/GenBank/DDBJ whole genome shotgun (WGS) entry which is preliminary data.</text>
</comment>
<keyword evidence="3" id="KW-1185">Reference proteome</keyword>
<evidence type="ECO:0008006" key="4">
    <source>
        <dbReference type="Google" id="ProtNLM"/>
    </source>
</evidence>
<sequence length="527" mass="55860">MQDPRPDLDGQRVRTANAPEIWLVYGGRRHHVTTYEVYESLFGEADHIVDVETATIPVGPALGPGSGLIRAAGSDAIYLLARGVDGRALRHHVVDHDQLLAFRFRHDRITALPADALDRIPPGGPLGASRAERADADARALTGLAESLNPDRPTLLVVLDAPTAFAAAHAGHLQQSAARQVNALVGRVRGNILALSHGPDLAGAASVWLPLAEGAVARAAARLGIARLDILAASPEHDVAPAVRAAFSCPYDVTCLDHPGAGAAPSGLSEAVARADRLIACNEATAARLRDLLPGRAIHLGLDPEPSRPQAFRVHPARIDDDDPLRVLILGPLAPPARALVSRAAQTARAERRPVRFYWVGDDLLAAEGREPAAGCRELAAEGRDLTRLGPLAGLDLNLLVCTLRPHVAWFPLHPTDPYDALLSRAMLQGLPILASDSGAYPERLAGRAYSWILPAGTGAEAWVAFMLRLRETGLRLPDPAGPRERVPSFYPRAYLAWAAPEGEADPGARSPARAPGSSAREPACGS</sequence>
<name>A0ABQ4QV19_9HYPH</name>
<gene>
    <name evidence="2" type="ORF">OPKNFCMD_1251</name>
</gene>
<feature type="region of interest" description="Disordered" evidence="1">
    <location>
        <begin position="503"/>
        <end position="527"/>
    </location>
</feature>
<evidence type="ECO:0000256" key="1">
    <source>
        <dbReference type="SAM" id="MobiDB-lite"/>
    </source>
</evidence>
<organism evidence="2 3">
    <name type="scientific">Methylobacterium crusticola</name>
    <dbReference type="NCBI Taxonomy" id="1697972"/>
    <lineage>
        <taxon>Bacteria</taxon>
        <taxon>Pseudomonadati</taxon>
        <taxon>Pseudomonadota</taxon>
        <taxon>Alphaproteobacteria</taxon>
        <taxon>Hyphomicrobiales</taxon>
        <taxon>Methylobacteriaceae</taxon>
        <taxon>Methylobacterium</taxon>
    </lineage>
</organism>
<dbReference type="Proteomes" id="UP001055167">
    <property type="component" value="Unassembled WGS sequence"/>
</dbReference>
<evidence type="ECO:0000313" key="3">
    <source>
        <dbReference type="Proteomes" id="UP001055167"/>
    </source>
</evidence>
<dbReference type="EMBL" id="BPQH01000003">
    <property type="protein sequence ID" value="GJD48529.1"/>
    <property type="molecule type" value="Genomic_DNA"/>
</dbReference>